<evidence type="ECO:0000256" key="3">
    <source>
        <dbReference type="ARBA" id="ARBA00023015"/>
    </source>
</evidence>
<keyword evidence="5" id="KW-0804">Transcription</keyword>
<keyword evidence="2" id="KW-0963">Cytoplasm</keyword>
<keyword evidence="3" id="KW-0805">Transcription regulation</keyword>
<dbReference type="InterPro" id="IPR036390">
    <property type="entry name" value="WH_DNA-bd_sf"/>
</dbReference>
<dbReference type="PRINTS" id="PR00053">
    <property type="entry name" value="FORKHEAD"/>
</dbReference>
<proteinExistence type="evidence at transcript level"/>
<feature type="compositionally biased region" description="Polar residues" evidence="8">
    <location>
        <begin position="206"/>
        <end position="219"/>
    </location>
</feature>
<dbReference type="SUPFAM" id="SSF46785">
    <property type="entry name" value="Winged helix' DNA-binding domain"/>
    <property type="match status" value="1"/>
</dbReference>
<gene>
    <name evidence="10" type="primary">FOXO6</name>
</gene>
<feature type="compositionally biased region" description="Basic residues" evidence="8">
    <location>
        <begin position="192"/>
        <end position="202"/>
    </location>
</feature>
<dbReference type="GO" id="GO:0005634">
    <property type="term" value="C:nucleus"/>
    <property type="evidence" value="ECO:0007669"/>
    <property type="project" value="UniProtKB-SubCell"/>
</dbReference>
<feature type="compositionally biased region" description="Polar residues" evidence="8">
    <location>
        <begin position="255"/>
        <end position="266"/>
    </location>
</feature>
<evidence type="ECO:0000256" key="7">
    <source>
        <dbReference type="PROSITE-ProRule" id="PRU00089"/>
    </source>
</evidence>
<dbReference type="PROSITE" id="PS50039">
    <property type="entry name" value="FORK_HEAD_3"/>
    <property type="match status" value="1"/>
</dbReference>
<accession>T2MJD0</accession>
<dbReference type="InterPro" id="IPR030456">
    <property type="entry name" value="TF_fork_head_CS_2"/>
</dbReference>
<feature type="DNA-binding region" description="Fork-head" evidence="7">
    <location>
        <begin position="89"/>
        <end position="182"/>
    </location>
</feature>
<dbReference type="PANTHER" id="PTHR45767">
    <property type="entry name" value="FORKHEAD BOX PROTEIN O"/>
    <property type="match status" value="1"/>
</dbReference>
<evidence type="ECO:0000256" key="6">
    <source>
        <dbReference type="ARBA" id="ARBA00023242"/>
    </source>
</evidence>
<dbReference type="InterPro" id="IPR001766">
    <property type="entry name" value="Fork_head_dom"/>
</dbReference>
<dbReference type="Gene3D" id="1.10.10.10">
    <property type="entry name" value="Winged helix-like DNA-binding domain superfamily/Winged helix DNA-binding domain"/>
    <property type="match status" value="1"/>
</dbReference>
<feature type="region of interest" description="Disordered" evidence="8">
    <location>
        <begin position="254"/>
        <end position="282"/>
    </location>
</feature>
<dbReference type="GO" id="GO:0003700">
    <property type="term" value="F:DNA-binding transcription factor activity"/>
    <property type="evidence" value="ECO:0007669"/>
    <property type="project" value="InterPro"/>
</dbReference>
<dbReference type="GO" id="GO:0005737">
    <property type="term" value="C:cytoplasm"/>
    <property type="evidence" value="ECO:0007669"/>
    <property type="project" value="UniProtKB-SubCell"/>
</dbReference>
<organism evidence="10">
    <name type="scientific">Hydra vulgaris</name>
    <name type="common">Hydra</name>
    <name type="synonym">Hydra attenuata</name>
    <dbReference type="NCBI Taxonomy" id="6087"/>
    <lineage>
        <taxon>Eukaryota</taxon>
        <taxon>Metazoa</taxon>
        <taxon>Cnidaria</taxon>
        <taxon>Hydrozoa</taxon>
        <taxon>Hydroidolina</taxon>
        <taxon>Anthoathecata</taxon>
        <taxon>Aplanulata</taxon>
        <taxon>Hydridae</taxon>
        <taxon>Hydra</taxon>
    </lineage>
</organism>
<dbReference type="Pfam" id="PF00250">
    <property type="entry name" value="Forkhead"/>
    <property type="match status" value="1"/>
</dbReference>
<dbReference type="AlphaFoldDB" id="T2MJD0"/>
<keyword evidence="4 7" id="KW-0238">DNA-binding</keyword>
<evidence type="ECO:0000256" key="1">
    <source>
        <dbReference type="ARBA" id="ARBA00004496"/>
    </source>
</evidence>
<feature type="region of interest" description="Disordered" evidence="8">
    <location>
        <begin position="163"/>
        <end position="219"/>
    </location>
</feature>
<name>T2MJD0_HYDVU</name>
<dbReference type="CDD" id="cd20032">
    <property type="entry name" value="FH_FOXO"/>
    <property type="match status" value="1"/>
</dbReference>
<dbReference type="GO" id="GO:0043565">
    <property type="term" value="F:sequence-specific DNA binding"/>
    <property type="evidence" value="ECO:0007669"/>
    <property type="project" value="InterPro"/>
</dbReference>
<dbReference type="InterPro" id="IPR036388">
    <property type="entry name" value="WH-like_DNA-bd_sf"/>
</dbReference>
<evidence type="ECO:0000256" key="5">
    <source>
        <dbReference type="ARBA" id="ARBA00023163"/>
    </source>
</evidence>
<evidence type="ECO:0000259" key="9">
    <source>
        <dbReference type="PROSITE" id="PS50039"/>
    </source>
</evidence>
<evidence type="ECO:0000256" key="2">
    <source>
        <dbReference type="ARBA" id="ARBA00022490"/>
    </source>
</evidence>
<dbReference type="OrthoDB" id="5954824at2759"/>
<keyword evidence="6 7" id="KW-0539">Nucleus</keyword>
<protein>
    <submittedName>
        <fullName evidence="10">Forkhead box protein O6</fullName>
    </submittedName>
</protein>
<sequence>MLLRKAMDVDVELIYDDSPTIQREDRPRSRTWPILPSPIETIHENDYNADIGSSLRPAIIEEKEVEEDVSDNLKKNEQNPRKISRKNAWGNLSYADLICQAIQASPDQRLTLSQIYDWMVRNISYFKDKGDSTSSAGWKNSIRHNLSLHSRFMRVQNDTNGKSSYWVINPDAKAGKSSRRRAGSVDGQPKEKNKRVRTKKHHQSIDDITSLSPANTPLKQNHSYENLLSVSSPCSSTDSLSNVEEISSERVCSPNYASSDINSPYTGDSFARPRSTSTVSVQSNINPSELEDDLKRIDQQSVISFRVDDESSDQFSLSSINLDDSMKKITEKKLSKSEETNFLLSNRQSTDSFTSNDSGYDGSVYFSPHSNFNRCGQNLPMISSPNSITPFQQTAYNPGFPMQVRDINQNSYFMHQQFDTTFNGDNFVRSPSRLKHYDANKSYNTLINNISENCSSSQSYISKGQRVNLDDCFYSQNTLPSHNVYDMLDTIPSDLDHVKLYSFEDPHQLAIDLNQIIENDLKGSSTNLKSLCEPIVNNNTSSTSNDFIYQNWLMIDIYVKDQCGSHVEHIMHPQENDAAFVLNYCGFNGINILATYGTHQRHPKKKSGKYMANIRLPHVGHKKLSCKNEEWLS</sequence>
<comment type="subcellular location">
    <subcellularLocation>
        <location evidence="1">Cytoplasm</location>
    </subcellularLocation>
    <subcellularLocation>
        <location evidence="7">Nucleus</location>
    </subcellularLocation>
</comment>
<reference evidence="10" key="1">
    <citation type="journal article" date="2013" name="Genome Biol. Evol.">
        <title>Punctuated emergences of genetic and phenotypic innovations in eumetazoan, bilaterian, euteleostome, and hominidae ancestors.</title>
        <authorList>
            <person name="Wenger Y."/>
            <person name="Galliot B."/>
        </authorList>
    </citation>
    <scope>NUCLEOTIDE SEQUENCE</scope>
    <source>
        <tissue evidence="10">Whole animals</tissue>
    </source>
</reference>
<dbReference type="PROSITE" id="PS00658">
    <property type="entry name" value="FORK_HEAD_2"/>
    <property type="match status" value="1"/>
</dbReference>
<dbReference type="SMART" id="SM00339">
    <property type="entry name" value="FH"/>
    <property type="match status" value="1"/>
</dbReference>
<evidence type="ECO:0000256" key="8">
    <source>
        <dbReference type="SAM" id="MobiDB-lite"/>
    </source>
</evidence>
<feature type="domain" description="Fork-head" evidence="9">
    <location>
        <begin position="89"/>
        <end position="182"/>
    </location>
</feature>
<evidence type="ECO:0000256" key="4">
    <source>
        <dbReference type="ARBA" id="ARBA00023125"/>
    </source>
</evidence>
<evidence type="ECO:0000313" key="10">
    <source>
        <dbReference type="EMBL" id="CDG72219.1"/>
    </source>
</evidence>
<dbReference type="EMBL" id="HAAD01005987">
    <property type="protein sequence ID" value="CDG72219.1"/>
    <property type="molecule type" value="mRNA"/>
</dbReference>
<dbReference type="FunFam" id="1.10.10.10:FF:000032">
    <property type="entry name" value="Forkhead box protein O4"/>
    <property type="match status" value="1"/>
</dbReference>